<gene>
    <name evidence="2" type="ORF">BJ965_002997</name>
</gene>
<feature type="region of interest" description="Disordered" evidence="1">
    <location>
        <begin position="1"/>
        <end position="28"/>
    </location>
</feature>
<dbReference type="AlphaFoldDB" id="A0A7W7DNK2"/>
<organism evidence="2 3">
    <name type="scientific">Streptomyces luteogriseus</name>
    <dbReference type="NCBI Taxonomy" id="68233"/>
    <lineage>
        <taxon>Bacteria</taxon>
        <taxon>Bacillati</taxon>
        <taxon>Actinomycetota</taxon>
        <taxon>Actinomycetes</taxon>
        <taxon>Kitasatosporales</taxon>
        <taxon>Streptomycetaceae</taxon>
        <taxon>Streptomyces</taxon>
    </lineage>
</organism>
<dbReference type="EMBL" id="JACHMS010000001">
    <property type="protein sequence ID" value="MBB4713115.1"/>
    <property type="molecule type" value="Genomic_DNA"/>
</dbReference>
<proteinExistence type="predicted"/>
<evidence type="ECO:0000313" key="2">
    <source>
        <dbReference type="EMBL" id="MBB4713115.1"/>
    </source>
</evidence>
<accession>A0A7W7DNK2</accession>
<dbReference type="Proteomes" id="UP000565089">
    <property type="component" value="Unassembled WGS sequence"/>
</dbReference>
<reference evidence="2 3" key="1">
    <citation type="submission" date="2020-08" db="EMBL/GenBank/DDBJ databases">
        <title>Sequencing the genomes of 1000 actinobacteria strains.</title>
        <authorList>
            <person name="Klenk H.-P."/>
        </authorList>
    </citation>
    <scope>NUCLEOTIDE SEQUENCE [LARGE SCALE GENOMIC DNA]</scope>
    <source>
        <strain evidence="2 3">DSM 40483</strain>
    </source>
</reference>
<protein>
    <submittedName>
        <fullName evidence="2">Uncharacterized protein</fullName>
    </submittedName>
</protein>
<feature type="compositionally biased region" description="Basic and acidic residues" evidence="1">
    <location>
        <begin position="1"/>
        <end position="11"/>
    </location>
</feature>
<evidence type="ECO:0000256" key="1">
    <source>
        <dbReference type="SAM" id="MobiDB-lite"/>
    </source>
</evidence>
<keyword evidence="3" id="KW-1185">Reference proteome</keyword>
<sequence length="48" mass="4965">MTTVALKERTKAPAAGNTPAGGLRAGVRPATTVPVIPLWERPRKGGRG</sequence>
<comment type="caution">
    <text evidence="2">The sequence shown here is derived from an EMBL/GenBank/DDBJ whole genome shotgun (WGS) entry which is preliminary data.</text>
</comment>
<evidence type="ECO:0000313" key="3">
    <source>
        <dbReference type="Proteomes" id="UP000565089"/>
    </source>
</evidence>
<name>A0A7W7DNK2_9ACTN</name>